<protein>
    <submittedName>
        <fullName evidence="2">Glycerophosphodiester phosphodiesterase family protein</fullName>
    </submittedName>
</protein>
<dbReference type="PANTHER" id="PTHR46211">
    <property type="entry name" value="GLYCEROPHOSPHORYL DIESTER PHOSPHODIESTERASE"/>
    <property type="match status" value="1"/>
</dbReference>
<feature type="domain" description="GP-PDE" evidence="1">
    <location>
        <begin position="4"/>
        <end position="237"/>
    </location>
</feature>
<dbReference type="GeneID" id="66608751"/>
<dbReference type="InterPro" id="IPR030395">
    <property type="entry name" value="GP_PDE_dom"/>
</dbReference>
<dbReference type="KEGG" id="mpj:MPNE_0667"/>
<dbReference type="AlphaFoldDB" id="A0A0H3DME9"/>
<dbReference type="GO" id="GO:0006629">
    <property type="term" value="P:lipid metabolic process"/>
    <property type="evidence" value="ECO:0007669"/>
    <property type="project" value="InterPro"/>
</dbReference>
<evidence type="ECO:0000313" key="2">
    <source>
        <dbReference type="EMBL" id="ADK86945.1"/>
    </source>
</evidence>
<dbReference type="Gene3D" id="3.20.20.190">
    <property type="entry name" value="Phosphatidylinositol (PI) phosphodiesterase"/>
    <property type="match status" value="1"/>
</dbReference>
<organism evidence="2 3">
    <name type="scientific">Mycoplasmoides pneumoniae (strain ATCC 15531 / DSM 23978 / CIP 103766 / NBRC 14401 / NCTC 10119 / FH)</name>
    <name type="common">Mycoplasma pneumoniae</name>
    <dbReference type="NCBI Taxonomy" id="722438"/>
    <lineage>
        <taxon>Bacteria</taxon>
        <taxon>Bacillati</taxon>
        <taxon>Mycoplasmatota</taxon>
        <taxon>Mycoplasmoidales</taxon>
        <taxon>Mycoplasmoidaceae</taxon>
        <taxon>Mycoplasmoides</taxon>
    </lineage>
</organism>
<dbReference type="PATRIC" id="fig|722438.3.peg.643"/>
<dbReference type="HOGENOM" id="CLU_030006_3_3_14"/>
<dbReference type="SUPFAM" id="SSF51695">
    <property type="entry name" value="PLC-like phosphodiesterases"/>
    <property type="match status" value="1"/>
</dbReference>
<dbReference type="PaxDb" id="722438-MPNE_0667"/>
<dbReference type="Proteomes" id="UP000007756">
    <property type="component" value="Chromosome"/>
</dbReference>
<dbReference type="RefSeq" id="WP_014325603.1">
    <property type="nucleotide sequence ID" value="NZ_CP010546.1"/>
</dbReference>
<evidence type="ECO:0000259" key="1">
    <source>
        <dbReference type="PROSITE" id="PS51704"/>
    </source>
</evidence>
<name>A0A0H3DME9_MYCPB</name>
<evidence type="ECO:0000313" key="3">
    <source>
        <dbReference type="Proteomes" id="UP000007756"/>
    </source>
</evidence>
<dbReference type="GO" id="GO:0008081">
    <property type="term" value="F:phosphoric diester hydrolase activity"/>
    <property type="evidence" value="ECO:0007669"/>
    <property type="project" value="InterPro"/>
</dbReference>
<dbReference type="EMBL" id="CP002077">
    <property type="protein sequence ID" value="ADK86945.1"/>
    <property type="molecule type" value="Genomic_DNA"/>
</dbReference>
<dbReference type="STRING" id="722438.F539_03200"/>
<sequence length="237" mass="27717">MRKQFLIAHRGYSTIAPENTHLAFAAAQLFGFDGLWMEVQLTKDKQIVVTNLDNYKVGNKTHKLSDINLVDLKKINLAKQFKVNVQEQTILTLKEVLMEFLTPFRFLLLFIKGEEEQQNQVLVEQLAQLLEGFELAKEKLILLSSHFSTIKYLNEKLKSFKTSFVFNSKKQLVHLTKDEITQNCRFLAPNDSFYHKNCAELQSYGLPIILWVIKGLLRYQFYENDRFVKFQIAAQLY</sequence>
<gene>
    <name evidence="2" type="ordered locus">MPNE_0667</name>
</gene>
<dbReference type="InterPro" id="IPR017946">
    <property type="entry name" value="PLC-like_Pdiesterase_TIM-brl"/>
</dbReference>
<dbReference type="Pfam" id="PF03009">
    <property type="entry name" value="GDPD"/>
    <property type="match status" value="1"/>
</dbReference>
<accession>A0A0H3DME9</accession>
<dbReference type="PANTHER" id="PTHR46211:SF1">
    <property type="entry name" value="GLYCEROPHOSPHODIESTER PHOSPHODIESTERASE, CYTOPLASMIC"/>
    <property type="match status" value="1"/>
</dbReference>
<dbReference type="PROSITE" id="PS51704">
    <property type="entry name" value="GP_PDE"/>
    <property type="match status" value="1"/>
</dbReference>
<dbReference type="eggNOG" id="COG0584">
    <property type="taxonomic scope" value="Bacteria"/>
</dbReference>
<proteinExistence type="predicted"/>
<reference evidence="2 3" key="1">
    <citation type="journal article" date="2010" name="Appl. Environ. Microbiol.">
        <title>Targeted chromosomal knockouts in Mycoplasma pneumoniae.</title>
        <authorList>
            <person name="Krishnakumar R."/>
            <person name="Assad-Garcia N."/>
            <person name="Benders G.A."/>
            <person name="Phan Q."/>
            <person name="Montague M.G."/>
            <person name="Glass J.I."/>
        </authorList>
    </citation>
    <scope>NUCLEOTIDE SEQUENCE [LARGE SCALE GENOMIC DNA]</scope>
    <source>
        <strain evidence="3">ATCC 15531 / DSM 22911 / NBRC 14401 / NCTC 10119 / FH</strain>
    </source>
</reference>